<dbReference type="PANTHER" id="PTHR37422">
    <property type="entry name" value="TEICHURONIC ACID BIOSYNTHESIS PROTEIN TUAE"/>
    <property type="match status" value="1"/>
</dbReference>
<gene>
    <name evidence="7" type="ORF">COT63_01065</name>
</gene>
<feature type="transmembrane region" description="Helical" evidence="5">
    <location>
        <begin position="130"/>
        <end position="149"/>
    </location>
</feature>
<keyword evidence="2 5" id="KW-0812">Transmembrane</keyword>
<evidence type="ECO:0000256" key="4">
    <source>
        <dbReference type="ARBA" id="ARBA00023136"/>
    </source>
</evidence>
<evidence type="ECO:0000256" key="1">
    <source>
        <dbReference type="ARBA" id="ARBA00004141"/>
    </source>
</evidence>
<keyword evidence="3 5" id="KW-1133">Transmembrane helix</keyword>
<dbReference type="Pfam" id="PF04932">
    <property type="entry name" value="Wzy_C"/>
    <property type="match status" value="1"/>
</dbReference>
<evidence type="ECO:0000313" key="8">
    <source>
        <dbReference type="Proteomes" id="UP000231282"/>
    </source>
</evidence>
<feature type="transmembrane region" description="Helical" evidence="5">
    <location>
        <begin position="240"/>
        <end position="256"/>
    </location>
</feature>
<feature type="transmembrane region" description="Helical" evidence="5">
    <location>
        <begin position="38"/>
        <end position="59"/>
    </location>
</feature>
<name>A0A2H0WRF3_9BACT</name>
<dbReference type="PANTHER" id="PTHR37422:SF13">
    <property type="entry name" value="LIPOPOLYSACCHARIDE BIOSYNTHESIS PROTEIN PA4999-RELATED"/>
    <property type="match status" value="1"/>
</dbReference>
<feature type="transmembrane region" description="Helical" evidence="5">
    <location>
        <begin position="12"/>
        <end position="32"/>
    </location>
</feature>
<reference evidence="8" key="1">
    <citation type="submission" date="2017-09" db="EMBL/GenBank/DDBJ databases">
        <title>Depth-based differentiation of microbial function through sediment-hosted aquifers and enrichment of novel symbionts in the deep terrestrial subsurface.</title>
        <authorList>
            <person name="Probst A.J."/>
            <person name="Ladd B."/>
            <person name="Jarett J.K."/>
            <person name="Geller-Mcgrath D.E."/>
            <person name="Sieber C.M.K."/>
            <person name="Emerson J.B."/>
            <person name="Anantharaman K."/>
            <person name="Thomas B.C."/>
            <person name="Malmstrom R."/>
            <person name="Stieglmeier M."/>
            <person name="Klingl A."/>
            <person name="Woyke T."/>
            <person name="Ryan C.M."/>
            <person name="Banfield J.F."/>
        </authorList>
    </citation>
    <scope>NUCLEOTIDE SEQUENCE [LARGE SCALE GENOMIC DNA]</scope>
</reference>
<comment type="subcellular location">
    <subcellularLocation>
        <location evidence="1">Membrane</location>
        <topology evidence="1">Multi-pass membrane protein</topology>
    </subcellularLocation>
</comment>
<feature type="transmembrane region" description="Helical" evidence="5">
    <location>
        <begin position="326"/>
        <end position="344"/>
    </location>
</feature>
<feature type="transmembrane region" description="Helical" evidence="5">
    <location>
        <begin position="364"/>
        <end position="394"/>
    </location>
</feature>
<feature type="transmembrane region" description="Helical" evidence="5">
    <location>
        <begin position="169"/>
        <end position="190"/>
    </location>
</feature>
<evidence type="ECO:0000256" key="3">
    <source>
        <dbReference type="ARBA" id="ARBA00022989"/>
    </source>
</evidence>
<comment type="caution">
    <text evidence="7">The sequence shown here is derived from an EMBL/GenBank/DDBJ whole genome shotgun (WGS) entry which is preliminary data.</text>
</comment>
<dbReference type="InterPro" id="IPR007016">
    <property type="entry name" value="O-antigen_ligase-rel_domated"/>
</dbReference>
<proteinExistence type="predicted"/>
<dbReference type="AlphaFoldDB" id="A0A2H0WRF3"/>
<dbReference type="Proteomes" id="UP000231282">
    <property type="component" value="Unassembled WGS sequence"/>
</dbReference>
<feature type="transmembrane region" description="Helical" evidence="5">
    <location>
        <begin position="95"/>
        <end position="118"/>
    </location>
</feature>
<organism evidence="7 8">
    <name type="scientific">Candidatus Shapirobacteria bacterium CG09_land_8_20_14_0_10_38_17</name>
    <dbReference type="NCBI Taxonomy" id="1974884"/>
    <lineage>
        <taxon>Bacteria</taxon>
        <taxon>Candidatus Shapironibacteriota</taxon>
    </lineage>
</organism>
<protein>
    <recommendedName>
        <fullName evidence="6">O-antigen ligase-related domain-containing protein</fullName>
    </recommendedName>
</protein>
<evidence type="ECO:0000256" key="5">
    <source>
        <dbReference type="SAM" id="Phobius"/>
    </source>
</evidence>
<evidence type="ECO:0000259" key="6">
    <source>
        <dbReference type="Pfam" id="PF04932"/>
    </source>
</evidence>
<feature type="transmembrane region" description="Helical" evidence="5">
    <location>
        <begin position="202"/>
        <end position="234"/>
    </location>
</feature>
<sequence length="405" mass="46006">MAPGGRLAMKWLYFLLIFTFPFGQLQKIPIFLEQFPEVNLYLTDFISLAILIFWLTKLIKKQVSPSKNIKYFLPFFIAAAIPLFLNISWLGTRNILVSSFYLVRLIAYAGVYFAFPLLKLPAKKTQKIFRLLYWAGVLLAIFGLLQYIFYPDIRPLSSYGWDPHLYRVVSTFLDPGFTGLILVLSLIVALEDSLHYSRKILNILPTILIYLTLILTYSRSSYLALIFAAAFILFSQKKSRLFWIFLIFFLITIFFAPRPAGEGVRLERTSTIKARLQSYQRGINIFLKNPISGVGFNSYRYAQNKIFPDIEQTLINRGGSSPDSSLILILATTGIIGITIFGLTTAKIVSPLLKKNKEPASNLILASFIAISIHSLFLNSLFYPPVMIWLFLLLGAGEIKADSKL</sequence>
<evidence type="ECO:0000313" key="7">
    <source>
        <dbReference type="EMBL" id="PIS15230.1"/>
    </source>
</evidence>
<feature type="transmembrane region" description="Helical" evidence="5">
    <location>
        <begin position="71"/>
        <end position="89"/>
    </location>
</feature>
<evidence type="ECO:0000256" key="2">
    <source>
        <dbReference type="ARBA" id="ARBA00022692"/>
    </source>
</evidence>
<dbReference type="InterPro" id="IPR051533">
    <property type="entry name" value="WaaL-like"/>
</dbReference>
<dbReference type="GO" id="GO:0016020">
    <property type="term" value="C:membrane"/>
    <property type="evidence" value="ECO:0007669"/>
    <property type="project" value="UniProtKB-SubCell"/>
</dbReference>
<feature type="domain" description="O-antigen ligase-related" evidence="6">
    <location>
        <begin position="206"/>
        <end position="341"/>
    </location>
</feature>
<dbReference type="EMBL" id="PEZH01000019">
    <property type="protein sequence ID" value="PIS15230.1"/>
    <property type="molecule type" value="Genomic_DNA"/>
</dbReference>
<keyword evidence="4 5" id="KW-0472">Membrane</keyword>
<accession>A0A2H0WRF3</accession>